<evidence type="ECO:0000313" key="3">
    <source>
        <dbReference type="Proteomes" id="UP000781932"/>
    </source>
</evidence>
<name>A0A9P6IBC3_9PEZI</name>
<dbReference type="GeneID" id="62159359"/>
<dbReference type="Proteomes" id="UP000781932">
    <property type="component" value="Unassembled WGS sequence"/>
</dbReference>
<sequence>MKVFSFILALASVAVVAALPQQTCDKSVCKQRCEDAGQQLDAADCWGEAPVCACNTSLSVWGREFGTWPSPYMYFGKLEREVSSELNMGISC</sequence>
<reference evidence="2" key="1">
    <citation type="submission" date="2020-03" db="EMBL/GenBank/DDBJ databases">
        <authorList>
            <person name="He L."/>
        </authorList>
    </citation>
    <scope>NUCLEOTIDE SEQUENCE</scope>
    <source>
        <strain evidence="2">CkLH20</strain>
    </source>
</reference>
<evidence type="ECO:0000256" key="1">
    <source>
        <dbReference type="SAM" id="SignalP"/>
    </source>
</evidence>
<gene>
    <name evidence="2" type="ORF">CkaCkLH20_03566</name>
</gene>
<accession>A0A9P6IBC3</accession>
<evidence type="ECO:0000313" key="2">
    <source>
        <dbReference type="EMBL" id="KAF9878666.1"/>
    </source>
</evidence>
<dbReference type="EMBL" id="JAATWM020000009">
    <property type="protein sequence ID" value="KAF9878666.1"/>
    <property type="molecule type" value="Genomic_DNA"/>
</dbReference>
<keyword evidence="1" id="KW-0732">Signal</keyword>
<feature type="signal peptide" evidence="1">
    <location>
        <begin position="1"/>
        <end position="18"/>
    </location>
</feature>
<reference evidence="2" key="2">
    <citation type="submission" date="2020-11" db="EMBL/GenBank/DDBJ databases">
        <title>Whole genome sequencing of Colletotrichum sp.</title>
        <authorList>
            <person name="Li H."/>
        </authorList>
    </citation>
    <scope>NUCLEOTIDE SEQUENCE</scope>
    <source>
        <strain evidence="2">CkLH20</strain>
    </source>
</reference>
<protein>
    <recommendedName>
        <fullName evidence="4">Extracellular membrane protein CFEM domain-containing protein</fullName>
    </recommendedName>
</protein>
<keyword evidence="3" id="KW-1185">Reference proteome</keyword>
<dbReference type="RefSeq" id="XP_038748127.1">
    <property type="nucleotide sequence ID" value="XM_038886285.1"/>
</dbReference>
<feature type="chain" id="PRO_5040234444" description="Extracellular membrane protein CFEM domain-containing protein" evidence="1">
    <location>
        <begin position="19"/>
        <end position="92"/>
    </location>
</feature>
<dbReference type="AlphaFoldDB" id="A0A9P6IBC3"/>
<proteinExistence type="predicted"/>
<organism evidence="2 3">
    <name type="scientific">Colletotrichum karsti</name>
    <dbReference type="NCBI Taxonomy" id="1095194"/>
    <lineage>
        <taxon>Eukaryota</taxon>
        <taxon>Fungi</taxon>
        <taxon>Dikarya</taxon>
        <taxon>Ascomycota</taxon>
        <taxon>Pezizomycotina</taxon>
        <taxon>Sordariomycetes</taxon>
        <taxon>Hypocreomycetidae</taxon>
        <taxon>Glomerellales</taxon>
        <taxon>Glomerellaceae</taxon>
        <taxon>Colletotrichum</taxon>
        <taxon>Colletotrichum boninense species complex</taxon>
    </lineage>
</organism>
<evidence type="ECO:0008006" key="4">
    <source>
        <dbReference type="Google" id="ProtNLM"/>
    </source>
</evidence>
<comment type="caution">
    <text evidence="2">The sequence shown here is derived from an EMBL/GenBank/DDBJ whole genome shotgun (WGS) entry which is preliminary data.</text>
</comment>